<dbReference type="Proteomes" id="UP000815325">
    <property type="component" value="Unassembled WGS sequence"/>
</dbReference>
<dbReference type="InterPro" id="IPR036427">
    <property type="entry name" value="Bromodomain-like_sf"/>
</dbReference>
<dbReference type="Gene3D" id="1.20.920.10">
    <property type="entry name" value="Bromodomain-like"/>
    <property type="match status" value="1"/>
</dbReference>
<dbReference type="PROSITE" id="PS50014">
    <property type="entry name" value="BROMODOMAIN_2"/>
    <property type="match status" value="1"/>
</dbReference>
<accession>A0ABQ7FXN6</accession>
<dbReference type="PRINTS" id="PR00503">
    <property type="entry name" value="BROMODOMAIN"/>
</dbReference>
<feature type="domain" description="Bromo" evidence="3">
    <location>
        <begin position="100"/>
        <end position="171"/>
    </location>
</feature>
<dbReference type="PANTHER" id="PTHR45926">
    <property type="entry name" value="OSJNBA0053K19.4 PROTEIN"/>
    <property type="match status" value="1"/>
</dbReference>
<keyword evidence="5" id="KW-1185">Reference proteome</keyword>
<evidence type="ECO:0000313" key="4">
    <source>
        <dbReference type="EMBL" id="KAF5827118.1"/>
    </source>
</evidence>
<reference evidence="4" key="1">
    <citation type="submission" date="2017-08" db="EMBL/GenBank/DDBJ databases">
        <authorList>
            <person name="Polle J.E."/>
            <person name="Barry K."/>
            <person name="Cushman J."/>
            <person name="Schmutz J."/>
            <person name="Tran D."/>
            <person name="Hathwaick L.T."/>
            <person name="Yim W.C."/>
            <person name="Jenkins J."/>
            <person name="Mckie-Krisberg Z.M."/>
            <person name="Prochnik S."/>
            <person name="Lindquist E."/>
            <person name="Dockter R.B."/>
            <person name="Adam C."/>
            <person name="Molina H."/>
            <person name="Bunkerborg J."/>
            <person name="Jin E."/>
            <person name="Buchheim M."/>
            <person name="Magnuson J."/>
        </authorList>
    </citation>
    <scope>NUCLEOTIDE SEQUENCE</scope>
    <source>
        <strain evidence="4">CCAP 19/18</strain>
    </source>
</reference>
<sequence length="277" mass="31422">MTLIKSTLMIPSELMMIKERKQRARSYVIWNLQRDFANLSALVEAAVLEARHLISHKAQQQMLPAAELNEAERQHLERERRKRLAEITHRSGLALVKAVHGHKWAYPFNAPVDVNAFPNYAQIVKTPMDLGTIKQHLESGNHYKDPNEVWADVCLVFENAKRYNTLGSDVYLMAEMVEEFAQERYEKVLAPKIAEESAQATREEVTAKRRQADLLNAAAATAAEQQCMRLLSLVDELLFSIKEAKSRAAAACQGASQEICKTKRTKVAGRLLPTQQW</sequence>
<name>A0ABQ7FXN6_DUNSA</name>
<protein>
    <submittedName>
        <fullName evidence="4">Bromodomain-containing protein</fullName>
    </submittedName>
</protein>
<evidence type="ECO:0000313" key="5">
    <source>
        <dbReference type="Proteomes" id="UP000815325"/>
    </source>
</evidence>
<dbReference type="SUPFAM" id="SSF47370">
    <property type="entry name" value="Bromodomain"/>
    <property type="match status" value="1"/>
</dbReference>
<evidence type="ECO:0000256" key="1">
    <source>
        <dbReference type="ARBA" id="ARBA00023117"/>
    </source>
</evidence>
<gene>
    <name evidence="4" type="ORF">DUNSADRAFT_1306</name>
</gene>
<evidence type="ECO:0000259" key="3">
    <source>
        <dbReference type="PROSITE" id="PS50014"/>
    </source>
</evidence>
<evidence type="ECO:0000256" key="2">
    <source>
        <dbReference type="PROSITE-ProRule" id="PRU00035"/>
    </source>
</evidence>
<dbReference type="SMART" id="SM00297">
    <property type="entry name" value="BROMO"/>
    <property type="match status" value="1"/>
</dbReference>
<proteinExistence type="predicted"/>
<keyword evidence="1 2" id="KW-0103">Bromodomain</keyword>
<organism evidence="4 5">
    <name type="scientific">Dunaliella salina</name>
    <name type="common">Green alga</name>
    <name type="synonym">Protococcus salinus</name>
    <dbReference type="NCBI Taxonomy" id="3046"/>
    <lineage>
        <taxon>Eukaryota</taxon>
        <taxon>Viridiplantae</taxon>
        <taxon>Chlorophyta</taxon>
        <taxon>core chlorophytes</taxon>
        <taxon>Chlorophyceae</taxon>
        <taxon>CS clade</taxon>
        <taxon>Chlamydomonadales</taxon>
        <taxon>Dunaliellaceae</taxon>
        <taxon>Dunaliella</taxon>
    </lineage>
</organism>
<dbReference type="EMBL" id="MU070587">
    <property type="protein sequence ID" value="KAF5827118.1"/>
    <property type="molecule type" value="Genomic_DNA"/>
</dbReference>
<dbReference type="Pfam" id="PF00439">
    <property type="entry name" value="Bromodomain"/>
    <property type="match status" value="1"/>
</dbReference>
<dbReference type="InterPro" id="IPR001487">
    <property type="entry name" value="Bromodomain"/>
</dbReference>
<comment type="caution">
    <text evidence="4">The sequence shown here is derived from an EMBL/GenBank/DDBJ whole genome shotgun (WGS) entry which is preliminary data.</text>
</comment>